<protein>
    <submittedName>
        <fullName evidence="1">Uncharacterized protein</fullName>
    </submittedName>
</protein>
<name>A0A8J3FXF6_9PSEU</name>
<reference evidence="1" key="1">
    <citation type="journal article" date="2014" name="Int. J. Syst. Evol. Microbiol.">
        <title>Complete genome sequence of Corynebacterium casei LMG S-19264T (=DSM 44701T), isolated from a smear-ripened cheese.</title>
        <authorList>
            <consortium name="US DOE Joint Genome Institute (JGI-PGF)"/>
            <person name="Walter F."/>
            <person name="Albersmeier A."/>
            <person name="Kalinowski J."/>
            <person name="Ruckert C."/>
        </authorList>
    </citation>
    <scope>NUCLEOTIDE SEQUENCE</scope>
    <source>
        <strain evidence="1">CGMCC 4.5737</strain>
    </source>
</reference>
<evidence type="ECO:0000313" key="1">
    <source>
        <dbReference type="EMBL" id="GGM67705.1"/>
    </source>
</evidence>
<accession>A0A8J3FXF6</accession>
<proteinExistence type="predicted"/>
<sequence length="165" mass="18546">MSSIVRAGGRGPRMFSLDDYRRCYVLYEDVRCNIPRWGSLGEPGAWNWARGLLVELVRRRGGTPLALHYRELETSGPLRLPAGLEVTAEFRDADGMRVTVTSHREGVFAVGGEFWRLTVDDQTPDEGTGTYPPSLPVIAYLVHQHLNRRRQPGPVHDQTTPVKHA</sequence>
<keyword evidence="2" id="KW-1185">Reference proteome</keyword>
<dbReference type="EMBL" id="BMMK01000022">
    <property type="protein sequence ID" value="GGM67705.1"/>
    <property type="molecule type" value="Genomic_DNA"/>
</dbReference>
<reference evidence="1" key="2">
    <citation type="submission" date="2020-09" db="EMBL/GenBank/DDBJ databases">
        <authorList>
            <person name="Sun Q."/>
            <person name="Zhou Y."/>
        </authorList>
    </citation>
    <scope>NUCLEOTIDE SEQUENCE</scope>
    <source>
        <strain evidence="1">CGMCC 4.5737</strain>
    </source>
</reference>
<comment type="caution">
    <text evidence="1">The sequence shown here is derived from an EMBL/GenBank/DDBJ whole genome shotgun (WGS) entry which is preliminary data.</text>
</comment>
<evidence type="ECO:0000313" key="2">
    <source>
        <dbReference type="Proteomes" id="UP000637578"/>
    </source>
</evidence>
<dbReference type="RefSeq" id="WP_189060196.1">
    <property type="nucleotide sequence ID" value="NZ_BMMK01000022.1"/>
</dbReference>
<organism evidence="1 2">
    <name type="scientific">Longimycelium tulufanense</name>
    <dbReference type="NCBI Taxonomy" id="907463"/>
    <lineage>
        <taxon>Bacteria</taxon>
        <taxon>Bacillati</taxon>
        <taxon>Actinomycetota</taxon>
        <taxon>Actinomycetes</taxon>
        <taxon>Pseudonocardiales</taxon>
        <taxon>Pseudonocardiaceae</taxon>
        <taxon>Longimycelium</taxon>
    </lineage>
</organism>
<dbReference type="AlphaFoldDB" id="A0A8J3FXF6"/>
<dbReference type="Proteomes" id="UP000637578">
    <property type="component" value="Unassembled WGS sequence"/>
</dbReference>
<gene>
    <name evidence="1" type="ORF">GCM10012275_42860</name>
</gene>